<protein>
    <recommendedName>
        <fullName evidence="14">Histone-lysine N-methyltransferase SUVR5</fullName>
    </recommendedName>
</protein>
<feature type="compositionally biased region" description="Polar residues" evidence="7">
    <location>
        <begin position="124"/>
        <end position="141"/>
    </location>
</feature>
<keyword evidence="6" id="KW-0862">Zinc</keyword>
<dbReference type="HOGENOM" id="CLU_004911_0_0_1"/>
<gene>
    <name evidence="12" type="ORF">AMTR_s00059p00171720</name>
</gene>
<keyword evidence="13" id="KW-1185">Reference proteome</keyword>
<sequence length="1618" mass="182065">MEVLPCSKIQYAGDSNRCQQNLGDKSVNTIQVEGVALLDANRPQQGMVYEISHGLCNGQGSFLSVDHHSPELLDRSVKDARVKCSQQGPVHELANGFCEQGRIPENKEEDCHSVNFVRKMPQDQASHIPQEAGNAQHQASETAHGVEKAPPQVQVSGMMNEINKVPKSGTQYKQMERLSVSEALCNGNLDIQHIEGKESFRNLREDLSEPFNTNMHEHSMDIVSGSESLTKLEDVLANRTVESATDDPEQDVTMALWVKWRGKWQAGIRCSRADCPLSVLRAKPTHGRKKYFVVYFPHTRTHSWADMILVRPIYDTPEPLAYGTHYGGIELVKDLNTPRHYIVQKLAIAMLDISDRLHTEAVIESARRVTAWKEFAREASRCEGYSDLGRMLLKLHSMILVNYINPNWREKSFDSWAKRCQNARSARSVEELTEELVDSVLWDEVSDLWDAPVQPDLGSEWKTWKHEVLKWFSTSHPLEQRSFNDSGSFAPQLTRKRPKLEIRRAQVEKFQKHAQGAQIDAQLSNSQSLEKAPSLSEGPSTGVSLQSANHIYLANRGDAIALENENMCSPIKEDMGTPVGGGSTFRQCVALLEDKGRECGMWVNDGGSYCDLHMNTCTPIGEQSASPTSKDLICAGRTTHGRRCSHRSRNGAPYCKKHMYQDHQDSAIIEVPSSSSPNKLKRKFVQERELETNSTSGVVSNSCREIVLAGEDNTPIVGHKAECETDSTRGPLMGSEHGSTSSAPTKFYSPEMPRCAGWCRKNNDQCLHRAKPYSFYCEKHVPSWLRQGAKSSDPLISSDVFHDLLRNSNSGREKSHFHRASELLHEFMRGSLSKGADQSTDAKGRYMDWIISEASKDASIGECLLKLVSRERERIRALWRFDTNNEMAIVPYVSSLNSEETPSLLLPCKNDGRVEDQSATLKCKLCCLGFTDDQNLGVHWMKIHRKEAQWLFRGYACAICKSAFTNKKVLDLHIRERHCQEPLEKCILLQCIHCNSHFTNLEQMWQHVLASHSSEFSLPSNAQVQNHLSSADPKLELLTSLLGSRKLNRNPNGNHDNSRKYSCKLCGLKFDLLPDLGRHHQAAHMQPNRPCNFPPRRGHTSNASKAKPNKILKSRLKRGHRIPIGVKKTTTFGIKKHLQRLNLVSSRKGILQSPETWASEKNVEERPIESYCSSVANILFPKFQRTKLRPTNNDILGFARSACCKASLLAALECKYGVLSERLCIKAARLCSEMNVPIEWHREKFICPKGCKPIMDTYALGILMPLPLGVITESPSEPLDLWKSSGDAANGEMWEMDESHCVLDSRHFKRKFSCDNAIVVCEDLSFGKESVPVACVVDQEIIDSIYGVVNDELKAKELSPWKGFTYITERLLDPSLGLDTKSSQLGCACPQSRCHPETCDHVYLFDNDNENAEDIHGKSMHGRFPYDEKGRIILEEGYLVYECNSMCSCDRTCQNRVLQKGVRVRLEVYKTKNKGWAVRAGEAISRGMFVCEYIGEVLNDQEANRRGERYDNEGCSYLYDIDAHIGSSGFVEAVPPYVIDATNYGNVARFINHSCSPNLVNYQVLVESMDCQLAHIGLYASRDIAIGEELAYDYRYRLLPGNGCPCQCGTANCRGRLY</sequence>
<evidence type="ECO:0000259" key="8">
    <source>
        <dbReference type="PROSITE" id="PS50157"/>
    </source>
</evidence>
<feature type="region of interest" description="Disordered" evidence="7">
    <location>
        <begin position="724"/>
        <end position="745"/>
    </location>
</feature>
<keyword evidence="6" id="KW-0863">Zinc-finger</keyword>
<dbReference type="Proteomes" id="UP000017836">
    <property type="component" value="Unassembled WGS sequence"/>
</dbReference>
<dbReference type="Pfam" id="PF18868">
    <property type="entry name" value="zf-C2H2_3rep"/>
    <property type="match status" value="1"/>
</dbReference>
<feature type="domain" description="C2H2-type" evidence="8">
    <location>
        <begin position="955"/>
        <end position="983"/>
    </location>
</feature>
<keyword evidence="3" id="KW-0489">Methyltransferase</keyword>
<evidence type="ECO:0000259" key="10">
    <source>
        <dbReference type="PROSITE" id="PS50867"/>
    </source>
</evidence>
<evidence type="ECO:0000259" key="9">
    <source>
        <dbReference type="PROSITE" id="PS50280"/>
    </source>
</evidence>
<evidence type="ECO:0000256" key="7">
    <source>
        <dbReference type="SAM" id="MobiDB-lite"/>
    </source>
</evidence>
<feature type="domain" description="Post-SET" evidence="11">
    <location>
        <begin position="1602"/>
        <end position="1618"/>
    </location>
</feature>
<dbReference type="InterPro" id="IPR003616">
    <property type="entry name" value="Post-SET_dom"/>
</dbReference>
<dbReference type="PROSITE" id="PS00028">
    <property type="entry name" value="ZINC_FINGER_C2H2_1"/>
    <property type="match status" value="4"/>
</dbReference>
<feature type="region of interest" description="Disordered" evidence="7">
    <location>
        <begin position="514"/>
        <end position="542"/>
    </location>
</feature>
<dbReference type="PROSITE" id="PS50157">
    <property type="entry name" value="ZINC_FINGER_C2H2_2"/>
    <property type="match status" value="2"/>
</dbReference>
<dbReference type="eggNOG" id="KOG1082">
    <property type="taxonomic scope" value="Eukaryota"/>
</dbReference>
<dbReference type="SMART" id="SM00468">
    <property type="entry name" value="PreSET"/>
    <property type="match status" value="1"/>
</dbReference>
<dbReference type="GO" id="GO:0032259">
    <property type="term" value="P:methylation"/>
    <property type="evidence" value="ECO:0007669"/>
    <property type="project" value="UniProtKB-KW"/>
</dbReference>
<evidence type="ECO:0000313" key="13">
    <source>
        <dbReference type="Proteomes" id="UP000017836"/>
    </source>
</evidence>
<dbReference type="GO" id="GO:0140938">
    <property type="term" value="F:histone H3 methyltransferase activity"/>
    <property type="evidence" value="ECO:0000318"/>
    <property type="project" value="GO_Central"/>
</dbReference>
<keyword evidence="2" id="KW-0158">Chromosome</keyword>
<dbReference type="PROSITE" id="PS50868">
    <property type="entry name" value="POST_SET"/>
    <property type="match status" value="1"/>
</dbReference>
<feature type="domain" description="Pre-SET" evidence="10">
    <location>
        <begin position="1385"/>
        <end position="1461"/>
    </location>
</feature>
<dbReference type="Pfam" id="PF00856">
    <property type="entry name" value="SET"/>
    <property type="match status" value="1"/>
</dbReference>
<accession>U5DB54</accession>
<dbReference type="GO" id="GO:0005634">
    <property type="term" value="C:nucleus"/>
    <property type="evidence" value="ECO:0000318"/>
    <property type="project" value="GO_Central"/>
</dbReference>
<dbReference type="InterPro" id="IPR046341">
    <property type="entry name" value="SET_dom_sf"/>
</dbReference>
<feature type="region of interest" description="Disordered" evidence="7">
    <location>
        <begin position="124"/>
        <end position="148"/>
    </location>
</feature>
<evidence type="ECO:0000256" key="1">
    <source>
        <dbReference type="ARBA" id="ARBA00004286"/>
    </source>
</evidence>
<dbReference type="InterPro" id="IPR001214">
    <property type="entry name" value="SET_dom"/>
</dbReference>
<dbReference type="SMART" id="SM00317">
    <property type="entry name" value="SET"/>
    <property type="match status" value="1"/>
</dbReference>
<dbReference type="SMART" id="SM00355">
    <property type="entry name" value="ZnF_C2H2"/>
    <property type="match status" value="4"/>
</dbReference>
<evidence type="ECO:0000256" key="6">
    <source>
        <dbReference type="PROSITE-ProRule" id="PRU00042"/>
    </source>
</evidence>
<name>U5DB54_AMBTC</name>
<evidence type="ECO:0000313" key="12">
    <source>
        <dbReference type="EMBL" id="ERN17623.1"/>
    </source>
</evidence>
<evidence type="ECO:0000256" key="3">
    <source>
        <dbReference type="ARBA" id="ARBA00022603"/>
    </source>
</evidence>
<dbReference type="Gene3D" id="3.30.160.60">
    <property type="entry name" value="Classic Zinc Finger"/>
    <property type="match status" value="1"/>
</dbReference>
<dbReference type="eggNOG" id="KOG1721">
    <property type="taxonomic scope" value="Eukaryota"/>
</dbReference>
<dbReference type="PROSITE" id="PS50280">
    <property type="entry name" value="SET"/>
    <property type="match status" value="1"/>
</dbReference>
<dbReference type="GO" id="GO:0008270">
    <property type="term" value="F:zinc ion binding"/>
    <property type="evidence" value="ECO:0007669"/>
    <property type="project" value="UniProtKB-KW"/>
</dbReference>
<comment type="subcellular location">
    <subcellularLocation>
        <location evidence="1">Chromosome</location>
    </subcellularLocation>
</comment>
<organism evidence="12 13">
    <name type="scientific">Amborella trichopoda</name>
    <dbReference type="NCBI Taxonomy" id="13333"/>
    <lineage>
        <taxon>Eukaryota</taxon>
        <taxon>Viridiplantae</taxon>
        <taxon>Streptophyta</taxon>
        <taxon>Embryophyta</taxon>
        <taxon>Tracheophyta</taxon>
        <taxon>Spermatophyta</taxon>
        <taxon>Magnoliopsida</taxon>
        <taxon>Amborellales</taxon>
        <taxon>Amborellaceae</taxon>
        <taxon>Amborella</taxon>
    </lineage>
</organism>
<proteinExistence type="predicted"/>
<dbReference type="EMBL" id="KI392312">
    <property type="protein sequence ID" value="ERN17623.1"/>
    <property type="molecule type" value="Genomic_DNA"/>
</dbReference>
<feature type="domain" description="SET" evidence="9">
    <location>
        <begin position="1464"/>
        <end position="1595"/>
    </location>
</feature>
<dbReference type="Gene3D" id="2.170.270.10">
    <property type="entry name" value="SET domain"/>
    <property type="match status" value="1"/>
</dbReference>
<keyword evidence="6" id="KW-0479">Metal-binding</keyword>
<dbReference type="Gramene" id="ERN17623">
    <property type="protein sequence ID" value="ERN17623"/>
    <property type="gene ID" value="AMTR_s00059p00171720"/>
</dbReference>
<evidence type="ECO:0000256" key="4">
    <source>
        <dbReference type="ARBA" id="ARBA00022679"/>
    </source>
</evidence>
<dbReference type="PANTHER" id="PTHR47325">
    <property type="entry name" value="HISTONE-LYSINE N-METHYLTRANSFERASE SUVR5"/>
    <property type="match status" value="1"/>
</dbReference>
<evidence type="ECO:0000256" key="5">
    <source>
        <dbReference type="ARBA" id="ARBA00022691"/>
    </source>
</evidence>
<feature type="region of interest" description="Disordered" evidence="7">
    <location>
        <begin position="1081"/>
        <end position="1107"/>
    </location>
</feature>
<dbReference type="InterPro" id="IPR013087">
    <property type="entry name" value="Znf_C2H2_type"/>
</dbReference>
<evidence type="ECO:0000256" key="2">
    <source>
        <dbReference type="ARBA" id="ARBA00022454"/>
    </source>
</evidence>
<dbReference type="OMA" id="RCARADC"/>
<dbReference type="Pfam" id="PF05033">
    <property type="entry name" value="Pre-SET"/>
    <property type="match status" value="1"/>
</dbReference>
<dbReference type="InterPro" id="IPR007728">
    <property type="entry name" value="Pre-SET_dom"/>
</dbReference>
<evidence type="ECO:0000259" key="11">
    <source>
        <dbReference type="PROSITE" id="PS50868"/>
    </source>
</evidence>
<dbReference type="PROSITE" id="PS50867">
    <property type="entry name" value="PRE_SET"/>
    <property type="match status" value="1"/>
</dbReference>
<dbReference type="PANTHER" id="PTHR47325:SF1">
    <property type="entry name" value="HISTONE-LYSINE N-METHYLTRANSFERASE SUVR5"/>
    <property type="match status" value="1"/>
</dbReference>
<dbReference type="SUPFAM" id="SSF82199">
    <property type="entry name" value="SET domain"/>
    <property type="match status" value="1"/>
</dbReference>
<dbReference type="STRING" id="13333.U5DB54"/>
<feature type="domain" description="C2H2-type" evidence="8">
    <location>
        <begin position="1061"/>
        <end position="1089"/>
    </location>
</feature>
<keyword evidence="5" id="KW-0949">S-adenosyl-L-methionine</keyword>
<dbReference type="GO" id="GO:0005694">
    <property type="term" value="C:chromosome"/>
    <property type="evidence" value="ECO:0007669"/>
    <property type="project" value="UniProtKB-SubCell"/>
</dbReference>
<reference evidence="13" key="1">
    <citation type="journal article" date="2013" name="Science">
        <title>The Amborella genome and the evolution of flowering plants.</title>
        <authorList>
            <consortium name="Amborella Genome Project"/>
        </authorList>
    </citation>
    <scope>NUCLEOTIDE SEQUENCE [LARGE SCALE GENOMIC DNA]</scope>
</reference>
<dbReference type="GO" id="GO:0006338">
    <property type="term" value="P:chromatin remodeling"/>
    <property type="evidence" value="ECO:0000318"/>
    <property type="project" value="GO_Central"/>
</dbReference>
<keyword evidence="4" id="KW-0808">Transferase</keyword>
<dbReference type="InterPro" id="IPR040689">
    <property type="entry name" value="SUVR5_Znf-C2H2_3rpt"/>
</dbReference>
<evidence type="ECO:0008006" key="14">
    <source>
        <dbReference type="Google" id="ProtNLM"/>
    </source>
</evidence>